<keyword evidence="4" id="KW-1185">Reference proteome</keyword>
<dbReference type="AlphaFoldDB" id="A0A1S2XGI1"/>
<accession>A0A1S2XGI1</accession>
<dbReference type="InterPro" id="IPR040225">
    <property type="entry name" value="GIL1-like"/>
</dbReference>
<evidence type="ECO:0000313" key="4">
    <source>
        <dbReference type="Proteomes" id="UP000087171"/>
    </source>
</evidence>
<gene>
    <name evidence="5" type="primary">LOC101493041</name>
</gene>
<keyword evidence="1" id="KW-0175">Coiled coil</keyword>
<dbReference type="PANTHER" id="PTHR31161">
    <property type="entry name" value="PROTEIN GRAVITROPIC IN THE LIGHT 1"/>
    <property type="match status" value="1"/>
</dbReference>
<evidence type="ECO:0000259" key="3">
    <source>
        <dbReference type="Pfam" id="PF24994"/>
    </source>
</evidence>
<dbReference type="eggNOG" id="ENOG502QRHA">
    <property type="taxonomic scope" value="Eukaryota"/>
</dbReference>
<dbReference type="Pfam" id="PF04859">
    <property type="entry name" value="DUF641"/>
    <property type="match status" value="1"/>
</dbReference>
<feature type="coiled-coil region" evidence="1">
    <location>
        <begin position="157"/>
        <end position="191"/>
    </location>
</feature>
<dbReference type="PaxDb" id="3827-XP_004489014.1"/>
<dbReference type="InterPro" id="IPR056813">
    <property type="entry name" value="GIL1_IRKI_C"/>
</dbReference>
<organism evidence="4 5">
    <name type="scientific">Cicer arietinum</name>
    <name type="common">Chickpea</name>
    <name type="synonym">Garbanzo</name>
    <dbReference type="NCBI Taxonomy" id="3827"/>
    <lineage>
        <taxon>Eukaryota</taxon>
        <taxon>Viridiplantae</taxon>
        <taxon>Streptophyta</taxon>
        <taxon>Embryophyta</taxon>
        <taxon>Tracheophyta</taxon>
        <taxon>Spermatophyta</taxon>
        <taxon>Magnoliopsida</taxon>
        <taxon>eudicotyledons</taxon>
        <taxon>Gunneridae</taxon>
        <taxon>Pentapetalae</taxon>
        <taxon>rosids</taxon>
        <taxon>fabids</taxon>
        <taxon>Fabales</taxon>
        <taxon>Fabaceae</taxon>
        <taxon>Papilionoideae</taxon>
        <taxon>50 kb inversion clade</taxon>
        <taxon>NPAAA clade</taxon>
        <taxon>Hologalegina</taxon>
        <taxon>IRL clade</taxon>
        <taxon>Cicereae</taxon>
        <taxon>Cicer</taxon>
    </lineage>
</organism>
<dbReference type="RefSeq" id="XP_004489014.1">
    <property type="nucleotide sequence ID" value="XM_004488957.3"/>
</dbReference>
<dbReference type="GO" id="GO:0009959">
    <property type="term" value="P:negative gravitropism"/>
    <property type="evidence" value="ECO:0007669"/>
    <property type="project" value="InterPro"/>
</dbReference>
<evidence type="ECO:0000313" key="5">
    <source>
        <dbReference type="RefSeq" id="XP_004489014.1"/>
    </source>
</evidence>
<dbReference type="OrthoDB" id="1915848at2759"/>
<feature type="domain" description="DUF641" evidence="2">
    <location>
        <begin position="69"/>
        <end position="191"/>
    </location>
</feature>
<dbReference type="Proteomes" id="UP000087171">
    <property type="component" value="Chromosome Ca1"/>
</dbReference>
<reference evidence="4" key="1">
    <citation type="journal article" date="2013" name="Nat. Biotechnol.">
        <title>Draft genome sequence of chickpea (Cicer arietinum) provides a resource for trait improvement.</title>
        <authorList>
            <person name="Varshney R.K."/>
            <person name="Song C."/>
            <person name="Saxena R.K."/>
            <person name="Azam S."/>
            <person name="Yu S."/>
            <person name="Sharpe A.G."/>
            <person name="Cannon S."/>
            <person name="Baek J."/>
            <person name="Rosen B.D."/>
            <person name="Tar'an B."/>
            <person name="Millan T."/>
            <person name="Zhang X."/>
            <person name="Ramsay L.D."/>
            <person name="Iwata A."/>
            <person name="Wang Y."/>
            <person name="Nelson W."/>
            <person name="Farmer A.D."/>
            <person name="Gaur P.M."/>
            <person name="Soderlund C."/>
            <person name="Penmetsa R.V."/>
            <person name="Xu C."/>
            <person name="Bharti A.K."/>
            <person name="He W."/>
            <person name="Winter P."/>
            <person name="Zhao S."/>
            <person name="Hane J.K."/>
            <person name="Carrasquilla-Garcia N."/>
            <person name="Condie J.A."/>
            <person name="Upadhyaya H.D."/>
            <person name="Luo M.C."/>
            <person name="Thudi M."/>
            <person name="Gowda C.L."/>
            <person name="Singh N.P."/>
            <person name="Lichtenzveig J."/>
            <person name="Gali K.K."/>
            <person name="Rubio J."/>
            <person name="Nadarajan N."/>
            <person name="Dolezel J."/>
            <person name="Bansal K.C."/>
            <person name="Xu X."/>
            <person name="Edwards D."/>
            <person name="Zhang G."/>
            <person name="Kahl G."/>
            <person name="Gil J."/>
            <person name="Singh K.B."/>
            <person name="Datta S.K."/>
            <person name="Jackson S.A."/>
            <person name="Wang J."/>
            <person name="Cook D.R."/>
        </authorList>
    </citation>
    <scope>NUCLEOTIDE SEQUENCE [LARGE SCALE GENOMIC DNA]</scope>
    <source>
        <strain evidence="4">cv. CDC Frontier</strain>
    </source>
</reference>
<name>A0A1S2XGI1_CICAR</name>
<dbReference type="GO" id="GO:0009639">
    <property type="term" value="P:response to red or far red light"/>
    <property type="evidence" value="ECO:0007669"/>
    <property type="project" value="InterPro"/>
</dbReference>
<dbReference type="STRING" id="3827.A0A1S2XGI1"/>
<sequence>MESVKPSSVTPSKKLARNFAKVLHLRALIGIASIHDGLKNVTTISHTNPKDEFNKVDDEEEEEQLQEKVALESMLAKIFASISTFKGAYAELQNAQSPFDPDGIEASDKLLVSELKHLSELKQCYLKKQFDPSPMKSILEAESKEVKGVIKTYQITAKKLESQVRLKDSEVMFLKEKLVEAKNHNKLIEKRLNQSGPLFDNNVQLSGLSTSQFVAMLRHAVKSIRNFVKLIVDEMRYANWNIDAAVEAIENNVVYFIEDHKCFAIESYVCKEMFDGFQFPFFNLENEQQNQKCFLEKFNELKSMKVKEYLAMNPSSSFAKFCRVKYLRLVHPKMELSFFGNMNHRNFLSSGCEFPKSDFFASFAEMAKRVYLLHCLGFSFEGKVEIFQVLRGCRFSDVYMESVNDEEMFQTTTTTIETEQHVGFTVVPGFRIGKTVLQCQVYLTQR</sequence>
<protein>
    <submittedName>
        <fullName evidence="5">Protein GRAVITROPIC IN THE LIGHT 1-like</fullName>
    </submittedName>
</protein>
<proteinExistence type="predicted"/>
<dbReference type="GeneID" id="101493041"/>
<feature type="domain" description="GIL1/IRKI C-terminal" evidence="3">
    <location>
        <begin position="386"/>
        <end position="442"/>
    </location>
</feature>
<dbReference type="InterPro" id="IPR006943">
    <property type="entry name" value="DUF641_pln"/>
</dbReference>
<evidence type="ECO:0000259" key="2">
    <source>
        <dbReference type="Pfam" id="PF04859"/>
    </source>
</evidence>
<dbReference type="KEGG" id="cam:101493041"/>
<evidence type="ECO:0000256" key="1">
    <source>
        <dbReference type="SAM" id="Coils"/>
    </source>
</evidence>
<dbReference type="Pfam" id="PF24994">
    <property type="entry name" value="GIL1_IRKI_C"/>
    <property type="match status" value="1"/>
</dbReference>
<reference evidence="5" key="2">
    <citation type="submission" date="2025-08" db="UniProtKB">
        <authorList>
            <consortium name="RefSeq"/>
        </authorList>
    </citation>
    <scope>IDENTIFICATION</scope>
    <source>
        <tissue evidence="5">Etiolated seedlings</tissue>
    </source>
</reference>